<sequence length="55" mass="6380">MSRYMPATKEIKCERSDCALDMFENHYTYDVPDDHSVEDLSCPYCGDDQLSLIEV</sequence>
<name>A0A238UQ38_HALVU</name>
<protein>
    <recommendedName>
        <fullName evidence="3">Small CPxCG-related zinc finger protein</fullName>
    </recommendedName>
</protein>
<evidence type="ECO:0000313" key="1">
    <source>
        <dbReference type="EMBL" id="SNR24064.1"/>
    </source>
</evidence>
<dbReference type="Pfam" id="PF24440">
    <property type="entry name" value="DUF7559"/>
    <property type="match status" value="1"/>
</dbReference>
<evidence type="ECO:0008006" key="3">
    <source>
        <dbReference type="Google" id="ProtNLM"/>
    </source>
</evidence>
<keyword evidence="2" id="KW-1185">Reference proteome</keyword>
<dbReference type="Proteomes" id="UP000198397">
    <property type="component" value="Unassembled WGS sequence"/>
</dbReference>
<reference evidence="1 2" key="1">
    <citation type="submission" date="2017-06" db="EMBL/GenBank/DDBJ databases">
        <authorList>
            <person name="Kim H.J."/>
            <person name="Triplett B.A."/>
        </authorList>
    </citation>
    <scope>NUCLEOTIDE SEQUENCE [LARGE SCALE GENOMIC DNA]</scope>
    <source>
        <strain evidence="1 2">DSM 8800</strain>
    </source>
</reference>
<dbReference type="EMBL" id="FZNQ01000001">
    <property type="protein sequence ID" value="SNR24064.1"/>
    <property type="molecule type" value="Genomic_DNA"/>
</dbReference>
<dbReference type="InterPro" id="IPR055981">
    <property type="entry name" value="DUF7559"/>
</dbReference>
<organism evidence="1 2">
    <name type="scientific">Halorubrum vacuolatum</name>
    <name type="common">Natronobacterium vacuolatum</name>
    <dbReference type="NCBI Taxonomy" id="63740"/>
    <lineage>
        <taxon>Archaea</taxon>
        <taxon>Methanobacteriati</taxon>
        <taxon>Methanobacteriota</taxon>
        <taxon>Stenosarchaea group</taxon>
        <taxon>Halobacteria</taxon>
        <taxon>Halobacteriales</taxon>
        <taxon>Haloferacaceae</taxon>
        <taxon>Halorubrum</taxon>
    </lineage>
</organism>
<accession>A0A238UQ38</accession>
<evidence type="ECO:0000313" key="2">
    <source>
        <dbReference type="Proteomes" id="UP000198397"/>
    </source>
</evidence>
<proteinExistence type="predicted"/>
<gene>
    <name evidence="1" type="ORF">SAMN06264855_101217</name>
</gene>
<dbReference type="AlphaFoldDB" id="A0A238UQ38"/>